<feature type="region of interest" description="Disordered" evidence="1">
    <location>
        <begin position="1"/>
        <end position="25"/>
    </location>
</feature>
<proteinExistence type="predicted"/>
<evidence type="ECO:0000313" key="3">
    <source>
        <dbReference type="Proteomes" id="UP000004169"/>
    </source>
</evidence>
<dbReference type="Pfam" id="PF10948">
    <property type="entry name" value="DUF2635"/>
    <property type="match status" value="1"/>
</dbReference>
<name>H8FUZ5_MAGML</name>
<comment type="caution">
    <text evidence="2">The sequence shown here is derived from an EMBL/GenBank/DDBJ whole genome shotgun (WGS) entry which is preliminary data.</text>
</comment>
<accession>H8FUZ5</accession>
<dbReference type="RefSeq" id="WP_002729826.1">
    <property type="nucleotide sequence ID" value="NZ_CAHP01000028.1"/>
</dbReference>
<dbReference type="EMBL" id="CAHP01000028">
    <property type="protein sequence ID" value="CCG42183.1"/>
    <property type="molecule type" value="Genomic_DNA"/>
</dbReference>
<protein>
    <recommendedName>
        <fullName evidence="4">DUF2635 domain-containing protein</fullName>
    </recommendedName>
</protein>
<dbReference type="InterPro" id="IPR024400">
    <property type="entry name" value="DUF2635"/>
</dbReference>
<sequence>MYVKPQAGRSVPDPERGGLLPPQGAIVPDTQYWLRRLGDNDVIAADPDVQAAKSASVKETK</sequence>
<organism evidence="2 3">
    <name type="scientific">Magnetospirillum molischianum DSM 120</name>
    <dbReference type="NCBI Taxonomy" id="1150626"/>
    <lineage>
        <taxon>Bacteria</taxon>
        <taxon>Pseudomonadati</taxon>
        <taxon>Pseudomonadota</taxon>
        <taxon>Alphaproteobacteria</taxon>
        <taxon>Rhodospirillales</taxon>
        <taxon>Rhodospirillaceae</taxon>
        <taxon>Magnetospirillum</taxon>
    </lineage>
</organism>
<dbReference type="AlphaFoldDB" id="H8FUZ5"/>
<gene>
    <name evidence="2" type="ORF">PHAMO_340056</name>
</gene>
<evidence type="ECO:0000313" key="2">
    <source>
        <dbReference type="EMBL" id="CCG42183.1"/>
    </source>
</evidence>
<evidence type="ECO:0008006" key="4">
    <source>
        <dbReference type="Google" id="ProtNLM"/>
    </source>
</evidence>
<dbReference type="OrthoDB" id="7362462at2"/>
<dbReference type="Proteomes" id="UP000004169">
    <property type="component" value="Unassembled WGS sequence"/>
</dbReference>
<dbReference type="eggNOG" id="ENOG5033C46">
    <property type="taxonomic scope" value="Bacteria"/>
</dbReference>
<dbReference type="STRING" id="1150626.PHAMO_340056"/>
<reference evidence="2 3" key="1">
    <citation type="journal article" date="2012" name="J. Bacteriol.">
        <title>Draft Genome Sequence of the Purple Photosynthetic Bacterium Phaeospirillum molischianum DSM120, a Particularly Versatile Bacterium.</title>
        <authorList>
            <person name="Duquesne K."/>
            <person name="Prima V."/>
            <person name="Ji B."/>
            <person name="Rouy Z."/>
            <person name="Medigue C."/>
            <person name="Talla E."/>
            <person name="Sturgis J.N."/>
        </authorList>
    </citation>
    <scope>NUCLEOTIDE SEQUENCE [LARGE SCALE GENOMIC DNA]</scope>
    <source>
        <strain evidence="3">DSM120</strain>
    </source>
</reference>
<keyword evidence="3" id="KW-1185">Reference proteome</keyword>
<evidence type="ECO:0000256" key="1">
    <source>
        <dbReference type="SAM" id="MobiDB-lite"/>
    </source>
</evidence>